<reference evidence="2" key="2">
    <citation type="submission" date="2022-06" db="UniProtKB">
        <authorList>
            <consortium name="EnsemblMetazoa"/>
        </authorList>
    </citation>
    <scope>IDENTIFICATION</scope>
    <source>
        <strain evidence="2">DF5081</strain>
    </source>
</reference>
<dbReference type="PANTHER" id="PTHR47632">
    <property type="entry name" value="FMRFAMIDE PEPTIDE RECEPTOR FAMILY-RELATED"/>
    <property type="match status" value="1"/>
</dbReference>
<evidence type="ECO:0000313" key="2">
    <source>
        <dbReference type="EnsemblMetazoa" id="CJA14204.1"/>
    </source>
</evidence>
<proteinExistence type="predicted"/>
<keyword evidence="1" id="KW-1133">Transmembrane helix</keyword>
<dbReference type="EnsemblMetazoa" id="CJA14204.1">
    <property type="protein sequence ID" value="CJA14204.1"/>
    <property type="gene ID" value="WBGene00133408"/>
</dbReference>
<evidence type="ECO:0000256" key="1">
    <source>
        <dbReference type="SAM" id="Phobius"/>
    </source>
</evidence>
<organism evidence="2 3">
    <name type="scientific">Caenorhabditis japonica</name>
    <dbReference type="NCBI Taxonomy" id="281687"/>
    <lineage>
        <taxon>Eukaryota</taxon>
        <taxon>Metazoa</taxon>
        <taxon>Ecdysozoa</taxon>
        <taxon>Nematoda</taxon>
        <taxon>Chromadorea</taxon>
        <taxon>Rhabditida</taxon>
        <taxon>Rhabditina</taxon>
        <taxon>Rhabditomorpha</taxon>
        <taxon>Rhabditoidea</taxon>
        <taxon>Rhabditidae</taxon>
        <taxon>Peloderinae</taxon>
        <taxon>Caenorhabditis</taxon>
    </lineage>
</organism>
<accession>A0A8R1I4I8</accession>
<name>A0A8R1I4I8_CAEJA</name>
<sequence length="89" mass="10063">MRECECLHEPIEGYAGIANLMLIVLLLPLISFVGVILNFFNIFIFCEQKNTAAKYLTALSCSDVGQTIKKRLLVHKKKMVEKGNEMSNE</sequence>
<evidence type="ECO:0008006" key="4">
    <source>
        <dbReference type="Google" id="ProtNLM"/>
    </source>
</evidence>
<protein>
    <recommendedName>
        <fullName evidence="4">G_PROTEIN_RECEP_F1_2 domain-containing protein</fullName>
    </recommendedName>
</protein>
<keyword evidence="1" id="KW-0812">Transmembrane</keyword>
<dbReference type="PANTHER" id="PTHR47632:SF5">
    <property type="entry name" value="G-PROTEIN COUPLED RECEPTORS FAMILY 1 PROFILE DOMAIN-CONTAINING PROTEIN"/>
    <property type="match status" value="1"/>
</dbReference>
<evidence type="ECO:0000313" key="3">
    <source>
        <dbReference type="Proteomes" id="UP000005237"/>
    </source>
</evidence>
<dbReference type="Proteomes" id="UP000005237">
    <property type="component" value="Unassembled WGS sequence"/>
</dbReference>
<dbReference type="AlphaFoldDB" id="A0A8R1I4I8"/>
<feature type="transmembrane region" description="Helical" evidence="1">
    <location>
        <begin position="20"/>
        <end position="46"/>
    </location>
</feature>
<dbReference type="InterPro" id="IPR053326">
    <property type="entry name" value="GPCR1-like"/>
</dbReference>
<keyword evidence="1" id="KW-0472">Membrane</keyword>
<keyword evidence="3" id="KW-1185">Reference proteome</keyword>
<reference evidence="3" key="1">
    <citation type="submission" date="2010-08" db="EMBL/GenBank/DDBJ databases">
        <authorList>
            <consortium name="Caenorhabditis japonica Sequencing Consortium"/>
            <person name="Wilson R.K."/>
        </authorList>
    </citation>
    <scope>NUCLEOTIDE SEQUENCE [LARGE SCALE GENOMIC DNA]</scope>
    <source>
        <strain evidence="3">DF5081</strain>
    </source>
</reference>